<dbReference type="GO" id="GO:0016054">
    <property type="term" value="P:organic acid catabolic process"/>
    <property type="evidence" value="ECO:0007669"/>
    <property type="project" value="UniProtKB-ARBA"/>
</dbReference>
<protein>
    <submittedName>
        <fullName evidence="6">NAD(P)-dependent oxidoreductase</fullName>
    </submittedName>
</protein>
<evidence type="ECO:0000313" key="6">
    <source>
        <dbReference type="EMBL" id="MCM8749955.1"/>
    </source>
</evidence>
<dbReference type="PIRSF" id="PIRSF000103">
    <property type="entry name" value="HIBADH"/>
    <property type="match status" value="1"/>
</dbReference>
<dbReference type="SUPFAM" id="SSF48179">
    <property type="entry name" value="6-phosphogluconate dehydrogenase C-terminal domain-like"/>
    <property type="match status" value="1"/>
</dbReference>
<feature type="domain" description="6-phosphogluconate dehydrogenase NADP-binding" evidence="4">
    <location>
        <begin position="3"/>
        <end position="162"/>
    </location>
</feature>
<keyword evidence="1" id="KW-0560">Oxidoreductase</keyword>
<feature type="domain" description="3-hydroxyisobutyrate dehydrogenase-like NAD-binding" evidence="5">
    <location>
        <begin position="166"/>
        <end position="284"/>
    </location>
</feature>
<dbReference type="PANTHER" id="PTHR22981:SF7">
    <property type="entry name" value="3-HYDROXYISOBUTYRATE DEHYDROGENASE, MITOCHONDRIAL"/>
    <property type="match status" value="1"/>
</dbReference>
<dbReference type="InterPro" id="IPR015815">
    <property type="entry name" value="HIBADH-related"/>
</dbReference>
<dbReference type="SUPFAM" id="SSF51735">
    <property type="entry name" value="NAD(P)-binding Rossmann-fold domains"/>
    <property type="match status" value="1"/>
</dbReference>
<dbReference type="Pfam" id="PF03446">
    <property type="entry name" value="NAD_binding_2"/>
    <property type="match status" value="1"/>
</dbReference>
<dbReference type="PROSITE" id="PS00895">
    <property type="entry name" value="3_HYDROXYISOBUT_DH"/>
    <property type="match status" value="1"/>
</dbReference>
<dbReference type="AlphaFoldDB" id="A0AA42BBN6"/>
<evidence type="ECO:0000259" key="4">
    <source>
        <dbReference type="Pfam" id="PF03446"/>
    </source>
</evidence>
<sequence>MATIGFIGLGNMGFPMSRNLLRGGHRVVGYDIAAPARERFAAAGGEVRLGVAEVVREADVVCTSLPGPVEVEEVYLGPGGVAETGRAGQLAIELSTIGPTLGRRVASTLAEKSVGFVGAPVSGGVEGAEVATLTIMAGGSAESFARAEPLFGLLGKNIFHVGEDPGAGYIVKLLNNFFIGFYTEAVAEALALADLLGFDKEKLFQILNVSYGRSGIYQRNYELFIAKERYEPGFALGLLLKDLALARSMAEELGARLPIFERLLEVYRQSVEADFGTRDMAAQYLYVKSLQGGA</sequence>
<dbReference type="InterPro" id="IPR013328">
    <property type="entry name" value="6PGD_dom2"/>
</dbReference>
<organism evidence="6 7">
    <name type="scientific">Thermalbibacter longus</name>
    <dbReference type="NCBI Taxonomy" id="2951981"/>
    <lineage>
        <taxon>Bacteria</taxon>
        <taxon>Pseudomonadati</taxon>
        <taxon>Thermomicrobiota</taxon>
        <taxon>Thermomicrobia</taxon>
        <taxon>Thermomicrobiales</taxon>
        <taxon>Thermomicrobiaceae</taxon>
        <taxon>Thermalbibacter</taxon>
    </lineage>
</organism>
<proteinExistence type="predicted"/>
<dbReference type="Proteomes" id="UP001165306">
    <property type="component" value="Unassembled WGS sequence"/>
</dbReference>
<reference evidence="6" key="1">
    <citation type="submission" date="2022-06" db="EMBL/GenBank/DDBJ databases">
        <title>CFH 74404 Thermomicrobiaceae sp.</title>
        <authorList>
            <person name="Ming H."/>
            <person name="Li W.-J."/>
            <person name="Zhao Z."/>
        </authorList>
    </citation>
    <scope>NUCLEOTIDE SEQUENCE</scope>
    <source>
        <strain evidence="6">CFH 74404</strain>
    </source>
</reference>
<dbReference type="InterPro" id="IPR036291">
    <property type="entry name" value="NAD(P)-bd_dom_sf"/>
</dbReference>
<name>A0AA42BBN6_9BACT</name>
<accession>A0AA42BBN6</accession>
<keyword evidence="2" id="KW-0520">NAD</keyword>
<evidence type="ECO:0000256" key="2">
    <source>
        <dbReference type="ARBA" id="ARBA00023027"/>
    </source>
</evidence>
<dbReference type="InterPro" id="IPR029154">
    <property type="entry name" value="HIBADH-like_NADP-bd"/>
</dbReference>
<evidence type="ECO:0000256" key="3">
    <source>
        <dbReference type="PIRSR" id="PIRSR000103-1"/>
    </source>
</evidence>
<evidence type="ECO:0000313" key="7">
    <source>
        <dbReference type="Proteomes" id="UP001165306"/>
    </source>
</evidence>
<keyword evidence="7" id="KW-1185">Reference proteome</keyword>
<dbReference type="InterPro" id="IPR008927">
    <property type="entry name" value="6-PGluconate_DH-like_C_sf"/>
</dbReference>
<dbReference type="RefSeq" id="WP_284057741.1">
    <property type="nucleotide sequence ID" value="NZ_JAMSLR010000009.1"/>
</dbReference>
<comment type="caution">
    <text evidence="6">The sequence shown here is derived from an EMBL/GenBank/DDBJ whole genome shotgun (WGS) entry which is preliminary data.</text>
</comment>
<dbReference type="Pfam" id="PF14833">
    <property type="entry name" value="NAD_binding_11"/>
    <property type="match status" value="1"/>
</dbReference>
<evidence type="ECO:0000259" key="5">
    <source>
        <dbReference type="Pfam" id="PF14833"/>
    </source>
</evidence>
<feature type="active site" evidence="3">
    <location>
        <position position="172"/>
    </location>
</feature>
<gene>
    <name evidence="6" type="ORF">NET02_12420</name>
</gene>
<dbReference type="Gene3D" id="1.10.1040.10">
    <property type="entry name" value="N-(1-d-carboxylethyl)-l-norvaline Dehydrogenase, domain 2"/>
    <property type="match status" value="1"/>
</dbReference>
<dbReference type="GO" id="GO:0050661">
    <property type="term" value="F:NADP binding"/>
    <property type="evidence" value="ECO:0007669"/>
    <property type="project" value="InterPro"/>
</dbReference>
<dbReference type="Gene3D" id="3.40.50.720">
    <property type="entry name" value="NAD(P)-binding Rossmann-like Domain"/>
    <property type="match status" value="1"/>
</dbReference>
<dbReference type="GO" id="GO:0051287">
    <property type="term" value="F:NAD binding"/>
    <property type="evidence" value="ECO:0007669"/>
    <property type="project" value="InterPro"/>
</dbReference>
<dbReference type="InterPro" id="IPR006115">
    <property type="entry name" value="6PGDH_NADP-bd"/>
</dbReference>
<dbReference type="PANTHER" id="PTHR22981">
    <property type="entry name" value="3-HYDROXYISOBUTYRATE DEHYDROGENASE-RELATED"/>
    <property type="match status" value="1"/>
</dbReference>
<dbReference type="EMBL" id="JAMSLR010000009">
    <property type="protein sequence ID" value="MCM8749955.1"/>
    <property type="molecule type" value="Genomic_DNA"/>
</dbReference>
<dbReference type="GO" id="GO:0016616">
    <property type="term" value="F:oxidoreductase activity, acting on the CH-OH group of donors, NAD or NADP as acceptor"/>
    <property type="evidence" value="ECO:0007669"/>
    <property type="project" value="TreeGrafter"/>
</dbReference>
<evidence type="ECO:0000256" key="1">
    <source>
        <dbReference type="ARBA" id="ARBA00023002"/>
    </source>
</evidence>
<dbReference type="InterPro" id="IPR002204">
    <property type="entry name" value="3-OH-isobutyrate_DH-rel_CS"/>
</dbReference>